<feature type="region of interest" description="Disordered" evidence="3">
    <location>
        <begin position="167"/>
        <end position="220"/>
    </location>
</feature>
<dbReference type="GO" id="GO:0004402">
    <property type="term" value="F:histone acetyltransferase activity"/>
    <property type="evidence" value="ECO:0007669"/>
    <property type="project" value="InterPro"/>
</dbReference>
<dbReference type="GO" id="GO:0016251">
    <property type="term" value="F:RNA polymerase II general transcription initiation factor activity"/>
    <property type="evidence" value="ECO:0007669"/>
    <property type="project" value="InterPro"/>
</dbReference>
<dbReference type="GO" id="GO:0051123">
    <property type="term" value="P:RNA polymerase II preinitiation complex assembly"/>
    <property type="evidence" value="ECO:0007669"/>
    <property type="project" value="TreeGrafter"/>
</dbReference>
<dbReference type="Proteomes" id="UP000887574">
    <property type="component" value="Unplaced"/>
</dbReference>
<sequence length="249" mass="27747">MFPVNAKRVPDYYNIITRPMDLQQVRKNIGDNKYELRRQFLEDLSLMLMNSHTYNGPASIITIAAKDILDLASTKLNARTCQSAAFTLEWMAGKSCNLRAHCKTHGFGTIEQNIKEHNYTSVSAFQETLTANLAELERNIQRAILVGADDTAPAWLVEWTLAGMHWQQPSSRATGGDAAPEEAEDEEFESESDPGVLLDDLALSNDDEQESPEDGSMKPSLACCTANAYHRTTECRSSSEYSDADEDEE</sequence>
<dbReference type="Gene3D" id="1.20.920.10">
    <property type="entry name" value="Bromodomain-like"/>
    <property type="match status" value="1"/>
</dbReference>
<dbReference type="SUPFAM" id="SSF47370">
    <property type="entry name" value="Bromodomain"/>
    <property type="match status" value="1"/>
</dbReference>
<evidence type="ECO:0000259" key="4">
    <source>
        <dbReference type="PROSITE" id="PS50014"/>
    </source>
</evidence>
<reference evidence="6" key="1">
    <citation type="submission" date="2022-11" db="UniProtKB">
        <authorList>
            <consortium name="WormBaseParasite"/>
        </authorList>
    </citation>
    <scope>IDENTIFICATION</scope>
</reference>
<dbReference type="GO" id="GO:0005669">
    <property type="term" value="C:transcription factor TFIID complex"/>
    <property type="evidence" value="ECO:0007669"/>
    <property type="project" value="InterPro"/>
</dbReference>
<evidence type="ECO:0000313" key="5">
    <source>
        <dbReference type="Proteomes" id="UP000887574"/>
    </source>
</evidence>
<protein>
    <submittedName>
        <fullName evidence="6">Bromo domain-containing protein</fullName>
    </submittedName>
</protein>
<dbReference type="SMART" id="SM00297">
    <property type="entry name" value="BROMO"/>
    <property type="match status" value="1"/>
</dbReference>
<accession>A0A915DZF5</accession>
<dbReference type="PROSITE" id="PS50014">
    <property type="entry name" value="BROMODOMAIN_2"/>
    <property type="match status" value="1"/>
</dbReference>
<dbReference type="InterPro" id="IPR040240">
    <property type="entry name" value="TAF1"/>
</dbReference>
<dbReference type="AlphaFoldDB" id="A0A915DZF5"/>
<dbReference type="GO" id="GO:0017025">
    <property type="term" value="F:TBP-class protein binding"/>
    <property type="evidence" value="ECO:0007669"/>
    <property type="project" value="InterPro"/>
</dbReference>
<evidence type="ECO:0000256" key="1">
    <source>
        <dbReference type="ARBA" id="ARBA00023117"/>
    </source>
</evidence>
<dbReference type="InterPro" id="IPR036427">
    <property type="entry name" value="Bromodomain-like_sf"/>
</dbReference>
<keyword evidence="1 2" id="KW-0103">Bromodomain</keyword>
<dbReference type="WBParaSite" id="jg24821">
    <property type="protein sequence ID" value="jg24821"/>
    <property type="gene ID" value="jg24821"/>
</dbReference>
<proteinExistence type="predicted"/>
<dbReference type="PANTHER" id="PTHR13900">
    <property type="entry name" value="TRANSCRIPTION INITIATION FACTOR TFIID"/>
    <property type="match status" value="1"/>
</dbReference>
<feature type="compositionally biased region" description="Acidic residues" evidence="3">
    <location>
        <begin position="179"/>
        <end position="192"/>
    </location>
</feature>
<organism evidence="5 6">
    <name type="scientific">Ditylenchus dipsaci</name>
    <dbReference type="NCBI Taxonomy" id="166011"/>
    <lineage>
        <taxon>Eukaryota</taxon>
        <taxon>Metazoa</taxon>
        <taxon>Ecdysozoa</taxon>
        <taxon>Nematoda</taxon>
        <taxon>Chromadorea</taxon>
        <taxon>Rhabditida</taxon>
        <taxon>Tylenchina</taxon>
        <taxon>Tylenchomorpha</taxon>
        <taxon>Sphaerularioidea</taxon>
        <taxon>Anguinidae</taxon>
        <taxon>Anguininae</taxon>
        <taxon>Ditylenchus</taxon>
    </lineage>
</organism>
<dbReference type="InterPro" id="IPR001487">
    <property type="entry name" value="Bromodomain"/>
</dbReference>
<keyword evidence="5" id="KW-1185">Reference proteome</keyword>
<evidence type="ECO:0000313" key="6">
    <source>
        <dbReference type="WBParaSite" id="jg24821"/>
    </source>
</evidence>
<feature type="domain" description="Bromo" evidence="4">
    <location>
        <begin position="1"/>
        <end position="62"/>
    </location>
</feature>
<dbReference type="PANTHER" id="PTHR13900:SF0">
    <property type="entry name" value="TRANSCRIPTION INITIATION FACTOR TFIID SUBUNIT 1"/>
    <property type="match status" value="1"/>
</dbReference>
<name>A0A915DZF5_9BILA</name>
<evidence type="ECO:0000256" key="2">
    <source>
        <dbReference type="PROSITE-ProRule" id="PRU00035"/>
    </source>
</evidence>
<dbReference type="PRINTS" id="PR00503">
    <property type="entry name" value="BROMODOMAIN"/>
</dbReference>
<dbReference type="Pfam" id="PF00439">
    <property type="entry name" value="Bromodomain"/>
    <property type="match status" value="1"/>
</dbReference>
<evidence type="ECO:0000256" key="3">
    <source>
        <dbReference type="SAM" id="MobiDB-lite"/>
    </source>
</evidence>